<organism evidence="2 3">
    <name type="scientific">Mucilaginibacter rigui</name>
    <dbReference type="NCBI Taxonomy" id="534635"/>
    <lineage>
        <taxon>Bacteria</taxon>
        <taxon>Pseudomonadati</taxon>
        <taxon>Bacteroidota</taxon>
        <taxon>Sphingobacteriia</taxon>
        <taxon>Sphingobacteriales</taxon>
        <taxon>Sphingobacteriaceae</taxon>
        <taxon>Mucilaginibacter</taxon>
    </lineage>
</organism>
<dbReference type="EMBL" id="JACWMW010000001">
    <property type="protein sequence ID" value="MBD1383927.1"/>
    <property type="molecule type" value="Genomic_DNA"/>
</dbReference>
<protein>
    <submittedName>
        <fullName evidence="2">Uncharacterized protein</fullName>
    </submittedName>
</protein>
<evidence type="ECO:0000313" key="3">
    <source>
        <dbReference type="Proteomes" id="UP000618754"/>
    </source>
</evidence>
<keyword evidence="3" id="KW-1185">Reference proteome</keyword>
<accession>A0ABR7X2D1</accession>
<gene>
    <name evidence="2" type="ORF">IDJ75_01440</name>
</gene>
<sequence length="208" mass="22941">MKKFLLLLSLTATVTLGKAQTTAGPAETKLTNALCDCITKLDKSKLKSAKEAKQAFMDCFTNQVDLLPDVAAERHVEFTDHEAMNKIGTDIGINLMKQKCDGFMQLAIKMAEKSGANGDESDEAETKTSTGVFKRVDNKGFNYVVISSEGSEKSYLWLKQFAGSETFMDGTTRLAGKKLKITWQEIEVYLPAAKGYYKVKEITAIDVL</sequence>
<name>A0ABR7X2D1_9SPHI</name>
<keyword evidence="1" id="KW-0732">Signal</keyword>
<evidence type="ECO:0000256" key="1">
    <source>
        <dbReference type="SAM" id="SignalP"/>
    </source>
</evidence>
<comment type="caution">
    <text evidence="2">The sequence shown here is derived from an EMBL/GenBank/DDBJ whole genome shotgun (WGS) entry which is preliminary data.</text>
</comment>
<feature type="chain" id="PRO_5047366354" evidence="1">
    <location>
        <begin position="20"/>
        <end position="208"/>
    </location>
</feature>
<dbReference type="RefSeq" id="WP_191173838.1">
    <property type="nucleotide sequence ID" value="NZ_JACWMW010000001.1"/>
</dbReference>
<proteinExistence type="predicted"/>
<evidence type="ECO:0000313" key="2">
    <source>
        <dbReference type="EMBL" id="MBD1383927.1"/>
    </source>
</evidence>
<dbReference type="Proteomes" id="UP000618754">
    <property type="component" value="Unassembled WGS sequence"/>
</dbReference>
<reference evidence="2 3" key="1">
    <citation type="submission" date="2020-09" db="EMBL/GenBank/DDBJ databases">
        <title>Novel species of Mucilaginibacter isolated from a glacier on the Tibetan Plateau.</title>
        <authorList>
            <person name="Liu Q."/>
            <person name="Xin Y.-H."/>
        </authorList>
    </citation>
    <scope>NUCLEOTIDE SEQUENCE [LARGE SCALE GENOMIC DNA]</scope>
    <source>
        <strain evidence="2 3">CGMCC 1.13878</strain>
    </source>
</reference>
<feature type="signal peptide" evidence="1">
    <location>
        <begin position="1"/>
        <end position="19"/>
    </location>
</feature>